<dbReference type="InterPro" id="IPR010325">
    <property type="entry name" value="Rhamnogal_lyase"/>
</dbReference>
<sequence>MLQIIFLIFFGFVRCFAKQPSAIYIILSLWLLRLDKMSGNGDVELRIHKHHIVIDNGLLKLTLSKPGGLIRAIRYNGIDNLLELHNEQLNGGFYDLNWSEEGANKTRGQFDVIQGKKFSVVVENENQVELSFTRPWDPSVQGKQSPLSIDRRFVMLRDHTGFYSYAIFEHAEDFPGFNLNTARIAFMLRKDKFHYMAVADNRQRYMPLPDDRLPGRGQNLSYPEAVLLVDPVEPEFKGEVDDKYQYTLENKDNKVHGWICFDPPVGFWQITPSNEFRNGGPFKQDLTSHVNPTTLAIFGTSHYAGVDLLLKFKHGEVWKKVFGPVFIYLNSVPEGQDPLSLWNDAKEQMKKEVEAWPYDFPASEDFPKSHQRGEVRGKLHVYDRYINKDKVPAGAAYVGVAPQGHTGSWQRESKRYQFWTTTDEKGYFSIPNIRAGDYNLYAWVPEFIGDYKYEVALNITPGSCIDVGELTFKPPRDGPTLWEIGIPNRTAAEFYVPDPNPMYINKLYVNHPDRFRQYGLWERYSDLYPDKDLVYTVGVSDYRKDWFYAQVTRKTGDNEYKGTTWQIKFSIDCVVEEGIYKLRLALASVHNSNLQVRVNNACANPPLFSTGEIGGDNAIARHGIRGIYWLFSVDIPAAQLMPGENTIYLTQTKSESPFQGIMYDYIRLEGPSHVGS</sequence>
<evidence type="ECO:0000256" key="3">
    <source>
        <dbReference type="ARBA" id="ARBA00010418"/>
    </source>
</evidence>
<evidence type="ECO:0000259" key="9">
    <source>
        <dbReference type="Pfam" id="PF14683"/>
    </source>
</evidence>
<name>A0ABD1G8Q6_SALDI</name>
<dbReference type="SUPFAM" id="SSF74650">
    <property type="entry name" value="Galactose mutarotase-like"/>
    <property type="match status" value="1"/>
</dbReference>
<evidence type="ECO:0000313" key="12">
    <source>
        <dbReference type="Proteomes" id="UP001567538"/>
    </source>
</evidence>
<dbReference type="PANTHER" id="PTHR32018">
    <property type="entry name" value="RHAMNOGALACTURONATE LYASE FAMILY PROTEIN"/>
    <property type="match status" value="1"/>
</dbReference>
<dbReference type="FunFam" id="2.60.40.1120:FF:000033">
    <property type="entry name" value="Rhamnogalacturonate lyase B"/>
    <property type="match status" value="1"/>
</dbReference>
<keyword evidence="6 8" id="KW-0732">Signal</keyword>
<dbReference type="Pfam" id="PF14686">
    <property type="entry name" value="fn3_3"/>
    <property type="match status" value="1"/>
</dbReference>
<comment type="similarity">
    <text evidence="3">Belongs to the polysaccharide lyase 4 family.</text>
</comment>
<dbReference type="InterPro" id="IPR011013">
    <property type="entry name" value="Gal_mutarotase_sf_dom"/>
</dbReference>
<comment type="subcellular location">
    <subcellularLocation>
        <location evidence="2">Secreted</location>
    </subcellularLocation>
</comment>
<evidence type="ECO:0000256" key="6">
    <source>
        <dbReference type="ARBA" id="ARBA00022729"/>
    </source>
</evidence>
<dbReference type="InterPro" id="IPR014718">
    <property type="entry name" value="GH-type_carb-bd"/>
</dbReference>
<comment type="caution">
    <text evidence="11">The sequence shown here is derived from an EMBL/GenBank/DDBJ whole genome shotgun (WGS) entry which is preliminary data.</text>
</comment>
<evidence type="ECO:0000256" key="1">
    <source>
        <dbReference type="ARBA" id="ARBA00001324"/>
    </source>
</evidence>
<dbReference type="InterPro" id="IPR051850">
    <property type="entry name" value="Polysacch_Lyase_4"/>
</dbReference>
<evidence type="ECO:0000256" key="5">
    <source>
        <dbReference type="ARBA" id="ARBA00022525"/>
    </source>
</evidence>
<keyword evidence="7 11" id="KW-0456">Lyase</keyword>
<comment type="catalytic activity">
    <reaction evidence="1">
        <text>Endotype eliminative cleavage of L-alpha-rhamnopyranosyl-(1-&gt;4)-alpha-D-galactopyranosyluronic acid bonds of rhamnogalacturonan I domains in ramified hairy regions of pectin leaving L-rhamnopyranose at the reducing end and 4-deoxy-4,5-unsaturated D-galactopyranosyluronic acid at the non-reducing end.</text>
        <dbReference type="EC" id="4.2.2.23"/>
    </reaction>
</comment>
<reference evidence="11 12" key="1">
    <citation type="submission" date="2024-06" db="EMBL/GenBank/DDBJ databases">
        <title>A chromosome level genome sequence of Diviner's sage (Salvia divinorum).</title>
        <authorList>
            <person name="Ford S.A."/>
            <person name="Ro D.-K."/>
            <person name="Ness R.W."/>
            <person name="Phillips M.A."/>
        </authorList>
    </citation>
    <scope>NUCLEOTIDE SEQUENCE [LARGE SCALE GENOMIC DNA]</scope>
    <source>
        <strain evidence="11">SAF-2024a</strain>
        <tissue evidence="11">Leaf</tissue>
    </source>
</reference>
<evidence type="ECO:0000259" key="10">
    <source>
        <dbReference type="Pfam" id="PF14686"/>
    </source>
</evidence>
<dbReference type="Pfam" id="PF06045">
    <property type="entry name" value="Rhamnogal_lyase"/>
    <property type="match status" value="1"/>
</dbReference>
<evidence type="ECO:0000313" key="11">
    <source>
        <dbReference type="EMBL" id="KAL1540242.1"/>
    </source>
</evidence>
<accession>A0ABD1G8Q6</accession>
<dbReference type="EMBL" id="JBEAFC010000009">
    <property type="protein sequence ID" value="KAL1540242.1"/>
    <property type="molecule type" value="Genomic_DNA"/>
</dbReference>
<evidence type="ECO:0000256" key="8">
    <source>
        <dbReference type="SAM" id="SignalP"/>
    </source>
</evidence>
<proteinExistence type="inferred from homology"/>
<dbReference type="PANTHER" id="PTHR32018:SF10">
    <property type="entry name" value="RHAMNOGALACTURONAN ENDOLYASE"/>
    <property type="match status" value="1"/>
</dbReference>
<dbReference type="Gene3D" id="2.60.120.260">
    <property type="entry name" value="Galactose-binding domain-like"/>
    <property type="match status" value="1"/>
</dbReference>
<dbReference type="InterPro" id="IPR029411">
    <property type="entry name" value="RG-lyase_III"/>
</dbReference>
<gene>
    <name evidence="11" type="ORF">AAHA92_24623</name>
</gene>
<dbReference type="EC" id="4.2.2.23" evidence="4"/>
<dbReference type="Pfam" id="PF14683">
    <property type="entry name" value="CBM-like"/>
    <property type="match status" value="1"/>
</dbReference>
<keyword evidence="5" id="KW-0964">Secreted</keyword>
<organism evidence="11 12">
    <name type="scientific">Salvia divinorum</name>
    <name type="common">Maria pastora</name>
    <name type="synonym">Diviner's sage</name>
    <dbReference type="NCBI Taxonomy" id="28513"/>
    <lineage>
        <taxon>Eukaryota</taxon>
        <taxon>Viridiplantae</taxon>
        <taxon>Streptophyta</taxon>
        <taxon>Embryophyta</taxon>
        <taxon>Tracheophyta</taxon>
        <taxon>Spermatophyta</taxon>
        <taxon>Magnoliopsida</taxon>
        <taxon>eudicotyledons</taxon>
        <taxon>Gunneridae</taxon>
        <taxon>Pentapetalae</taxon>
        <taxon>asterids</taxon>
        <taxon>lamiids</taxon>
        <taxon>Lamiales</taxon>
        <taxon>Lamiaceae</taxon>
        <taxon>Nepetoideae</taxon>
        <taxon>Mentheae</taxon>
        <taxon>Salviinae</taxon>
        <taxon>Salvia</taxon>
        <taxon>Salvia subgen. Calosphace</taxon>
    </lineage>
</organism>
<dbReference type="AlphaFoldDB" id="A0ABD1G8Q6"/>
<evidence type="ECO:0000256" key="7">
    <source>
        <dbReference type="ARBA" id="ARBA00023239"/>
    </source>
</evidence>
<feature type="chain" id="PRO_5044793388" description="rhamnogalacturonan endolyase" evidence="8">
    <location>
        <begin position="18"/>
        <end position="676"/>
    </location>
</feature>
<feature type="signal peptide" evidence="8">
    <location>
        <begin position="1"/>
        <end position="17"/>
    </location>
</feature>
<dbReference type="InterPro" id="IPR008979">
    <property type="entry name" value="Galactose-bd-like_sf"/>
</dbReference>
<dbReference type="InterPro" id="IPR013784">
    <property type="entry name" value="Carb-bd-like_fold"/>
</dbReference>
<dbReference type="InterPro" id="IPR029413">
    <property type="entry name" value="RG-lyase_II"/>
</dbReference>
<dbReference type="Gene3D" id="2.70.98.10">
    <property type="match status" value="1"/>
</dbReference>
<dbReference type="GO" id="GO:0102210">
    <property type="term" value="F:rhamnogalacturonan endolyase activity"/>
    <property type="evidence" value="ECO:0007669"/>
    <property type="project" value="UniProtKB-EC"/>
</dbReference>
<evidence type="ECO:0000256" key="2">
    <source>
        <dbReference type="ARBA" id="ARBA00004613"/>
    </source>
</evidence>
<dbReference type="CDD" id="cd10316">
    <property type="entry name" value="RGL4_M"/>
    <property type="match status" value="1"/>
</dbReference>
<dbReference type="SUPFAM" id="SSF49452">
    <property type="entry name" value="Starch-binding domain-like"/>
    <property type="match status" value="1"/>
</dbReference>
<evidence type="ECO:0000256" key="4">
    <source>
        <dbReference type="ARBA" id="ARBA00012437"/>
    </source>
</evidence>
<dbReference type="Gene3D" id="2.60.40.1120">
    <property type="entry name" value="Carboxypeptidase-like, regulatory domain"/>
    <property type="match status" value="1"/>
</dbReference>
<dbReference type="Proteomes" id="UP001567538">
    <property type="component" value="Unassembled WGS sequence"/>
</dbReference>
<dbReference type="CDD" id="cd10320">
    <property type="entry name" value="RGL4_N"/>
    <property type="match status" value="1"/>
</dbReference>
<feature type="domain" description="Rhamnogalacturonan lyase" evidence="10">
    <location>
        <begin position="396"/>
        <end position="466"/>
    </location>
</feature>
<dbReference type="SUPFAM" id="SSF49785">
    <property type="entry name" value="Galactose-binding domain-like"/>
    <property type="match status" value="1"/>
</dbReference>
<dbReference type="CDD" id="cd10317">
    <property type="entry name" value="RGL4_C"/>
    <property type="match status" value="1"/>
</dbReference>
<keyword evidence="12" id="KW-1185">Reference proteome</keyword>
<feature type="domain" description="Rhamnogalacturonan lyase" evidence="9">
    <location>
        <begin position="480"/>
        <end position="668"/>
    </location>
</feature>
<protein>
    <recommendedName>
        <fullName evidence="4">rhamnogalacturonan endolyase</fullName>
        <ecNumber evidence="4">4.2.2.23</ecNumber>
    </recommendedName>
</protein>
<dbReference type="GO" id="GO:0005576">
    <property type="term" value="C:extracellular region"/>
    <property type="evidence" value="ECO:0007669"/>
    <property type="project" value="UniProtKB-SubCell"/>
</dbReference>